<comment type="caution">
    <text evidence="1">The sequence shown here is derived from an EMBL/GenBank/DDBJ whole genome shotgun (WGS) entry which is preliminary data.</text>
</comment>
<dbReference type="Proteomes" id="UP000299102">
    <property type="component" value="Unassembled WGS sequence"/>
</dbReference>
<organism evidence="1 2">
    <name type="scientific">Eumeta variegata</name>
    <name type="common">Bagworm moth</name>
    <name type="synonym">Eumeta japonica</name>
    <dbReference type="NCBI Taxonomy" id="151549"/>
    <lineage>
        <taxon>Eukaryota</taxon>
        <taxon>Metazoa</taxon>
        <taxon>Ecdysozoa</taxon>
        <taxon>Arthropoda</taxon>
        <taxon>Hexapoda</taxon>
        <taxon>Insecta</taxon>
        <taxon>Pterygota</taxon>
        <taxon>Neoptera</taxon>
        <taxon>Endopterygota</taxon>
        <taxon>Lepidoptera</taxon>
        <taxon>Glossata</taxon>
        <taxon>Ditrysia</taxon>
        <taxon>Tineoidea</taxon>
        <taxon>Psychidae</taxon>
        <taxon>Oiketicinae</taxon>
        <taxon>Eumeta</taxon>
    </lineage>
</organism>
<sequence>MGLSAPDSARVRVFSSSVSVPPLSIPIPALFSIRISPICATEVGPPIHLTLVHHILTCLNAVYKLLPAAPPLWCVERGSGARRALLTAAATKLLLYDLRPTDGSSLSDDPKPGRFNPVVGSLDAHGVQRTQLCRSELPANHAGMAGYQIYIQASLNLLRIYLRVECCMIDNKKIQQLYAAYVSARFPLSGVGAWAAALRRPPSPSAALCHPVPPHTVACLSFAP</sequence>
<evidence type="ECO:0000313" key="1">
    <source>
        <dbReference type="EMBL" id="GBP35870.1"/>
    </source>
</evidence>
<protein>
    <submittedName>
        <fullName evidence="1">Uncharacterized protein</fullName>
    </submittedName>
</protein>
<reference evidence="1 2" key="1">
    <citation type="journal article" date="2019" name="Commun. Biol.">
        <title>The bagworm genome reveals a unique fibroin gene that provides high tensile strength.</title>
        <authorList>
            <person name="Kono N."/>
            <person name="Nakamura H."/>
            <person name="Ohtoshi R."/>
            <person name="Tomita M."/>
            <person name="Numata K."/>
            <person name="Arakawa K."/>
        </authorList>
    </citation>
    <scope>NUCLEOTIDE SEQUENCE [LARGE SCALE GENOMIC DNA]</scope>
</reference>
<gene>
    <name evidence="1" type="ORF">EVAR_23119_1</name>
</gene>
<name>A0A4C1VBG0_EUMVA</name>
<dbReference type="AlphaFoldDB" id="A0A4C1VBG0"/>
<keyword evidence="2" id="KW-1185">Reference proteome</keyword>
<dbReference type="EMBL" id="BGZK01000311">
    <property type="protein sequence ID" value="GBP35870.1"/>
    <property type="molecule type" value="Genomic_DNA"/>
</dbReference>
<accession>A0A4C1VBG0</accession>
<evidence type="ECO:0000313" key="2">
    <source>
        <dbReference type="Proteomes" id="UP000299102"/>
    </source>
</evidence>
<proteinExistence type="predicted"/>